<dbReference type="InterPro" id="IPR002816">
    <property type="entry name" value="TraB/PrgY/GumN_fam"/>
</dbReference>
<evidence type="ECO:0000313" key="1">
    <source>
        <dbReference type="EMBL" id="GAQ88178.1"/>
    </source>
</evidence>
<name>A0A1Y1IJ83_KLENI</name>
<dbReference type="Proteomes" id="UP000054558">
    <property type="component" value="Unassembled WGS sequence"/>
</dbReference>
<proteinExistence type="predicted"/>
<dbReference type="STRING" id="105231.A0A1Y1IJ83"/>
<organism evidence="1 2">
    <name type="scientific">Klebsormidium nitens</name>
    <name type="common">Green alga</name>
    <name type="synonym">Ulothrix nitens</name>
    <dbReference type="NCBI Taxonomy" id="105231"/>
    <lineage>
        <taxon>Eukaryota</taxon>
        <taxon>Viridiplantae</taxon>
        <taxon>Streptophyta</taxon>
        <taxon>Klebsormidiophyceae</taxon>
        <taxon>Klebsormidiales</taxon>
        <taxon>Klebsormidiaceae</taxon>
        <taxon>Klebsormidium</taxon>
    </lineage>
</organism>
<reference evidence="1 2" key="1">
    <citation type="journal article" date="2014" name="Nat. Commun.">
        <title>Klebsormidium flaccidum genome reveals primary factors for plant terrestrial adaptation.</title>
        <authorList>
            <person name="Hori K."/>
            <person name="Maruyama F."/>
            <person name="Fujisawa T."/>
            <person name="Togashi T."/>
            <person name="Yamamoto N."/>
            <person name="Seo M."/>
            <person name="Sato S."/>
            <person name="Yamada T."/>
            <person name="Mori H."/>
            <person name="Tajima N."/>
            <person name="Moriyama T."/>
            <person name="Ikeuchi M."/>
            <person name="Watanabe M."/>
            <person name="Wada H."/>
            <person name="Kobayashi K."/>
            <person name="Saito M."/>
            <person name="Masuda T."/>
            <person name="Sasaki-Sekimoto Y."/>
            <person name="Mashiguchi K."/>
            <person name="Awai K."/>
            <person name="Shimojima M."/>
            <person name="Masuda S."/>
            <person name="Iwai M."/>
            <person name="Nobusawa T."/>
            <person name="Narise T."/>
            <person name="Kondo S."/>
            <person name="Saito H."/>
            <person name="Sato R."/>
            <person name="Murakawa M."/>
            <person name="Ihara Y."/>
            <person name="Oshima-Yamada Y."/>
            <person name="Ohtaka K."/>
            <person name="Satoh M."/>
            <person name="Sonobe K."/>
            <person name="Ishii M."/>
            <person name="Ohtani R."/>
            <person name="Kanamori-Sato M."/>
            <person name="Honoki R."/>
            <person name="Miyazaki D."/>
            <person name="Mochizuki H."/>
            <person name="Umetsu J."/>
            <person name="Higashi K."/>
            <person name="Shibata D."/>
            <person name="Kamiya Y."/>
            <person name="Sato N."/>
            <person name="Nakamura Y."/>
            <person name="Tabata S."/>
            <person name="Ida S."/>
            <person name="Kurokawa K."/>
            <person name="Ohta H."/>
        </authorList>
    </citation>
    <scope>NUCLEOTIDE SEQUENCE [LARGE SCALE GENOMIC DNA]</scope>
    <source>
        <strain evidence="1 2">NIES-2285</strain>
    </source>
</reference>
<gene>
    <name evidence="1" type="ORF">KFL_004060130</name>
</gene>
<dbReference type="EMBL" id="DF237355">
    <property type="protein sequence ID" value="GAQ88178.1"/>
    <property type="molecule type" value="Genomic_DNA"/>
</dbReference>
<sequence length="310" mass="34634">MAKVVDVEKRGGGTGSLEELPLELRQNTIVLRGPAHPSSRKALVYLLGTAHVSQDSCKEVRALIREVKPDAVFVELCSGRTAVLMPPKDLVIPTFAEMFDQLRNKKANAFAVIYGYFLARVASRLTVLPGEEFRIAYEEALACGASIKLGDRPIQVTLQRTWGQMPAWHKFKLLWQMLVQASSLPDADELAATMEDLKDTDMLTLAIKEMSKTFPTLWRTLVLERDQYMAASLRDLARTSNRVVAVVGKGHQSGIRENWEAPIDVKALMEMPPEKPPWISKETTRWLLLGGLVGSVALVYTVRYARRSKS</sequence>
<dbReference type="Pfam" id="PF01963">
    <property type="entry name" value="TraB_PrgY_gumN"/>
    <property type="match status" value="1"/>
</dbReference>
<dbReference type="OrthoDB" id="48306at2759"/>
<dbReference type="InterPro" id="IPR046345">
    <property type="entry name" value="TraB_PrgY-like"/>
</dbReference>
<dbReference type="AlphaFoldDB" id="A0A1Y1IJ83"/>
<dbReference type="PANTHER" id="PTHR21530:SF7">
    <property type="entry name" value="TRAB DOMAIN-CONTAINING PROTEIN"/>
    <property type="match status" value="1"/>
</dbReference>
<keyword evidence="2" id="KW-1185">Reference proteome</keyword>
<protein>
    <recommendedName>
        <fullName evidence="3">TraB family protein</fullName>
    </recommendedName>
</protein>
<evidence type="ECO:0008006" key="3">
    <source>
        <dbReference type="Google" id="ProtNLM"/>
    </source>
</evidence>
<dbReference type="CDD" id="cd14726">
    <property type="entry name" value="TraB_PrgY-like"/>
    <property type="match status" value="1"/>
</dbReference>
<dbReference type="OMA" id="MEKMMTT"/>
<dbReference type="PANTHER" id="PTHR21530">
    <property type="entry name" value="PHEROMONE SHUTDOWN PROTEIN"/>
    <property type="match status" value="1"/>
</dbReference>
<accession>A0A1Y1IJ83</accession>
<evidence type="ECO:0000313" key="2">
    <source>
        <dbReference type="Proteomes" id="UP000054558"/>
    </source>
</evidence>